<evidence type="ECO:0000259" key="1">
    <source>
        <dbReference type="Pfam" id="PF13349"/>
    </source>
</evidence>
<dbReference type="AlphaFoldDB" id="D2PQV8"/>
<evidence type="ECO:0000313" key="3">
    <source>
        <dbReference type="Proteomes" id="UP000007967"/>
    </source>
</evidence>
<proteinExistence type="predicted"/>
<organism evidence="2 3">
    <name type="scientific">Kribbella flavida (strain DSM 17836 / JCM 10339 / NBRC 14399)</name>
    <dbReference type="NCBI Taxonomy" id="479435"/>
    <lineage>
        <taxon>Bacteria</taxon>
        <taxon>Bacillati</taxon>
        <taxon>Actinomycetota</taxon>
        <taxon>Actinomycetes</taxon>
        <taxon>Propionibacteriales</taxon>
        <taxon>Kribbellaceae</taxon>
        <taxon>Kribbella</taxon>
    </lineage>
</organism>
<dbReference type="HOGENOM" id="CLU_081211_1_0_11"/>
<dbReference type="Pfam" id="PF13349">
    <property type="entry name" value="DUF4097"/>
    <property type="match status" value="1"/>
</dbReference>
<dbReference type="Proteomes" id="UP000007967">
    <property type="component" value="Chromosome"/>
</dbReference>
<keyword evidence="3" id="KW-1185">Reference proteome</keyword>
<dbReference type="STRING" id="479435.Kfla_2000"/>
<gene>
    <name evidence="2" type="ordered locus">Kfla_2000</name>
</gene>
<dbReference type="RefSeq" id="WP_012919647.1">
    <property type="nucleotide sequence ID" value="NC_013729.1"/>
</dbReference>
<dbReference type="KEGG" id="kfl:Kfla_2000"/>
<dbReference type="eggNOG" id="COG3595">
    <property type="taxonomic scope" value="Bacteria"/>
</dbReference>
<name>D2PQV8_KRIFD</name>
<protein>
    <recommendedName>
        <fullName evidence="1">DUF4097 domain-containing protein</fullName>
    </recommendedName>
</protein>
<dbReference type="EMBL" id="CP001736">
    <property type="protein sequence ID" value="ADB31091.1"/>
    <property type="molecule type" value="Genomic_DNA"/>
</dbReference>
<reference evidence="2 3" key="2">
    <citation type="journal article" date="2010" name="Stand. Genomic Sci.">
        <title>Complete genome sequence of Kribbella flavida type strain (IFO 14399).</title>
        <authorList>
            <person name="Pukall R."/>
            <person name="Lapidus A."/>
            <person name="Glavina Del Rio T."/>
            <person name="Copeland A."/>
            <person name="Tice H."/>
            <person name="Cheng J.-F."/>
            <person name="Lucas S."/>
            <person name="Chen F."/>
            <person name="Nolan M."/>
            <person name="LaButti K."/>
            <person name="Pati A."/>
            <person name="Ivanova N."/>
            <person name="Mavrommatis K."/>
            <person name="Mikhailova N."/>
            <person name="Pitluck S."/>
            <person name="Bruce D."/>
            <person name="Goodwin L."/>
            <person name="Land M."/>
            <person name="Hauser L."/>
            <person name="Chang Y.-J."/>
            <person name="Jeffries C.D."/>
            <person name="Chen A."/>
            <person name="Palaniappan K."/>
            <person name="Chain P."/>
            <person name="Rohde M."/>
            <person name="Goeker M."/>
            <person name="Bristow J."/>
            <person name="Eisen J.A."/>
            <person name="Markowitz V."/>
            <person name="Hugenholtz P."/>
            <person name="Kyrpides N.C."/>
            <person name="Klenk H.-P."/>
            <person name="Brettin T."/>
        </authorList>
    </citation>
    <scope>NUCLEOTIDE SEQUENCE [LARGE SCALE GENOMIC DNA]</scope>
    <source>
        <strain evidence="3">DSM 17836 / JCM 10339 / NBRC 14399</strain>
    </source>
</reference>
<reference evidence="3" key="1">
    <citation type="submission" date="2009-09" db="EMBL/GenBank/DDBJ databases">
        <title>The complete genome of Kribbella flavida DSM 17836.</title>
        <authorList>
            <consortium name="US DOE Joint Genome Institute (JGI-PGF)"/>
            <person name="Lucas S."/>
            <person name="Copeland A."/>
            <person name="Lapidus A."/>
            <person name="Glavina del Rio T."/>
            <person name="Dalin E."/>
            <person name="Tice H."/>
            <person name="Bruce D."/>
            <person name="Goodwin L."/>
            <person name="Pitluck S."/>
            <person name="Kyrpides N."/>
            <person name="Mavromatis K."/>
            <person name="Ivanova N."/>
            <person name="Saunders E."/>
            <person name="Brettin T."/>
            <person name="Detter J.C."/>
            <person name="Han C."/>
            <person name="Larimer F."/>
            <person name="Land M."/>
            <person name="Hauser L."/>
            <person name="Markowitz V."/>
            <person name="Cheng J.-F."/>
            <person name="Hugenholtz P."/>
            <person name="Woyke T."/>
            <person name="Wu D."/>
            <person name="Pukall R."/>
            <person name="Klenk H.-P."/>
            <person name="Eisen J.A."/>
        </authorList>
    </citation>
    <scope>NUCLEOTIDE SEQUENCE [LARGE SCALE GENOMIC DNA]</scope>
    <source>
        <strain evidence="3">DSM 17836 / JCM 10339 / NBRC 14399</strain>
    </source>
</reference>
<accession>D2PQV8</accession>
<sequence length="223" mass="22861">MQKFDTATAITAAIDITAGRIQVIAADRTDTTVEIRPAGATKSRDIKAAEQTTVEFTDGILRITGPAQNNQLFGQTGSVEVTVQLPTGSHVQATAAAAQFRGVGRLGNITVNGAHDETKIDEAATVNLTAHAGDITVGRLTGPAHITTQQGDITIAEATTGTVELTTQQGNLTITTAPGASATLDAGTTYGRVTNTLTNTEGPAAALTIKATTQHGDITARSL</sequence>
<dbReference type="InterPro" id="IPR025164">
    <property type="entry name" value="Toastrack_DUF4097"/>
</dbReference>
<dbReference type="OrthoDB" id="3252095at2"/>
<feature type="domain" description="DUF4097" evidence="1">
    <location>
        <begin position="19"/>
        <end position="220"/>
    </location>
</feature>
<evidence type="ECO:0000313" key="2">
    <source>
        <dbReference type="EMBL" id="ADB31091.1"/>
    </source>
</evidence>